<evidence type="ECO:0000313" key="2">
    <source>
        <dbReference type="Proteomes" id="UP001285441"/>
    </source>
</evidence>
<name>A0AAE0TWE7_9PEZI</name>
<dbReference type="Proteomes" id="UP001285441">
    <property type="component" value="Unassembled WGS sequence"/>
</dbReference>
<dbReference type="AlphaFoldDB" id="A0AAE0TWE7"/>
<reference evidence="1" key="2">
    <citation type="submission" date="2023-06" db="EMBL/GenBank/DDBJ databases">
        <authorList>
            <consortium name="Lawrence Berkeley National Laboratory"/>
            <person name="Haridas S."/>
            <person name="Hensen N."/>
            <person name="Bonometti L."/>
            <person name="Westerberg I."/>
            <person name="Brannstrom I.O."/>
            <person name="Guillou S."/>
            <person name="Cros-Aarteil S."/>
            <person name="Calhoun S."/>
            <person name="Kuo A."/>
            <person name="Mondo S."/>
            <person name="Pangilinan J."/>
            <person name="Riley R."/>
            <person name="LaButti K."/>
            <person name="Andreopoulos B."/>
            <person name="Lipzen A."/>
            <person name="Chen C."/>
            <person name="Yanf M."/>
            <person name="Daum C."/>
            <person name="Ng V."/>
            <person name="Clum A."/>
            <person name="Steindorff A."/>
            <person name="Ohm R."/>
            <person name="Martin F."/>
            <person name="Silar P."/>
            <person name="Natvig D."/>
            <person name="Lalanne C."/>
            <person name="Gautier V."/>
            <person name="Ament-velasquez S.L."/>
            <person name="Kruys A."/>
            <person name="Hutchinson M.I."/>
            <person name="Powell A.J."/>
            <person name="Barry K."/>
            <person name="Miller A.N."/>
            <person name="Grigoriev I.V."/>
            <person name="Debuchy R."/>
            <person name="Gladieux P."/>
            <person name="Thoren M.H."/>
            <person name="Johannesson H."/>
        </authorList>
    </citation>
    <scope>NUCLEOTIDE SEQUENCE</scope>
    <source>
        <strain evidence="1">CBS 232.78</strain>
    </source>
</reference>
<evidence type="ECO:0000313" key="1">
    <source>
        <dbReference type="EMBL" id="KAK3382012.1"/>
    </source>
</evidence>
<organism evidence="1 2">
    <name type="scientific">Podospora didyma</name>
    <dbReference type="NCBI Taxonomy" id="330526"/>
    <lineage>
        <taxon>Eukaryota</taxon>
        <taxon>Fungi</taxon>
        <taxon>Dikarya</taxon>
        <taxon>Ascomycota</taxon>
        <taxon>Pezizomycotina</taxon>
        <taxon>Sordariomycetes</taxon>
        <taxon>Sordariomycetidae</taxon>
        <taxon>Sordariales</taxon>
        <taxon>Podosporaceae</taxon>
        <taxon>Podospora</taxon>
    </lineage>
</organism>
<proteinExistence type="predicted"/>
<reference evidence="1" key="1">
    <citation type="journal article" date="2023" name="Mol. Phylogenet. Evol.">
        <title>Genome-scale phylogeny and comparative genomics of the fungal order Sordariales.</title>
        <authorList>
            <person name="Hensen N."/>
            <person name="Bonometti L."/>
            <person name="Westerberg I."/>
            <person name="Brannstrom I.O."/>
            <person name="Guillou S."/>
            <person name="Cros-Aarteil S."/>
            <person name="Calhoun S."/>
            <person name="Haridas S."/>
            <person name="Kuo A."/>
            <person name="Mondo S."/>
            <person name="Pangilinan J."/>
            <person name="Riley R."/>
            <person name="LaButti K."/>
            <person name="Andreopoulos B."/>
            <person name="Lipzen A."/>
            <person name="Chen C."/>
            <person name="Yan M."/>
            <person name="Daum C."/>
            <person name="Ng V."/>
            <person name="Clum A."/>
            <person name="Steindorff A."/>
            <person name="Ohm R.A."/>
            <person name="Martin F."/>
            <person name="Silar P."/>
            <person name="Natvig D.O."/>
            <person name="Lalanne C."/>
            <person name="Gautier V."/>
            <person name="Ament-Velasquez S.L."/>
            <person name="Kruys A."/>
            <person name="Hutchinson M.I."/>
            <person name="Powell A.J."/>
            <person name="Barry K."/>
            <person name="Miller A.N."/>
            <person name="Grigoriev I.V."/>
            <person name="Debuchy R."/>
            <person name="Gladieux P."/>
            <person name="Hiltunen Thoren M."/>
            <person name="Johannesson H."/>
        </authorList>
    </citation>
    <scope>NUCLEOTIDE SEQUENCE</scope>
    <source>
        <strain evidence="1">CBS 232.78</strain>
    </source>
</reference>
<protein>
    <submittedName>
        <fullName evidence="1">Uncharacterized protein</fullName>
    </submittedName>
</protein>
<comment type="caution">
    <text evidence="1">The sequence shown here is derived from an EMBL/GenBank/DDBJ whole genome shotgun (WGS) entry which is preliminary data.</text>
</comment>
<gene>
    <name evidence="1" type="ORF">B0H63DRAFT_218029</name>
</gene>
<dbReference type="EMBL" id="JAULSW010000005">
    <property type="protein sequence ID" value="KAK3382012.1"/>
    <property type="molecule type" value="Genomic_DNA"/>
</dbReference>
<keyword evidence="2" id="KW-1185">Reference proteome</keyword>
<accession>A0AAE0TWE7</accession>
<sequence>MPSAEQTENGDYEYVYFFAFAVVDYDRYMSWKSAENGCVFLIVNGTISGRSNKEDEANVLLPSGHGVLVVRATFKLQAKP</sequence>